<accession>A0A5C5Z7K6</accession>
<keyword evidence="5" id="KW-0378">Hydrolase</keyword>
<dbReference type="AlphaFoldDB" id="A0A5C5Z7K6"/>
<dbReference type="GO" id="GO:0004252">
    <property type="term" value="F:serine-type endopeptidase activity"/>
    <property type="evidence" value="ECO:0007669"/>
    <property type="project" value="InterPro"/>
</dbReference>
<dbReference type="GO" id="GO:0016020">
    <property type="term" value="C:membrane"/>
    <property type="evidence" value="ECO:0007669"/>
    <property type="project" value="UniProtKB-SubCell"/>
</dbReference>
<dbReference type="RefSeq" id="WP_146398998.1">
    <property type="nucleotide sequence ID" value="NZ_SJPJ01000001.1"/>
</dbReference>
<evidence type="ECO:0000256" key="2">
    <source>
        <dbReference type="ARBA" id="ARBA00009045"/>
    </source>
</evidence>
<comment type="subcellular location">
    <subcellularLocation>
        <location evidence="1">Membrane</location>
        <topology evidence="1">Multi-pass membrane protein</topology>
    </subcellularLocation>
</comment>
<feature type="transmembrane region" description="Helical" evidence="8">
    <location>
        <begin position="81"/>
        <end position="99"/>
    </location>
</feature>
<dbReference type="OrthoDB" id="196054at2"/>
<feature type="transmembrane region" description="Helical" evidence="8">
    <location>
        <begin position="105"/>
        <end position="123"/>
    </location>
</feature>
<dbReference type="InterPro" id="IPR022764">
    <property type="entry name" value="Peptidase_S54_rhomboid_dom"/>
</dbReference>
<evidence type="ECO:0000256" key="4">
    <source>
        <dbReference type="ARBA" id="ARBA00022692"/>
    </source>
</evidence>
<dbReference type="Gene3D" id="1.20.1540.10">
    <property type="entry name" value="Rhomboid-like"/>
    <property type="match status" value="1"/>
</dbReference>
<dbReference type="GO" id="GO:0006508">
    <property type="term" value="P:proteolysis"/>
    <property type="evidence" value="ECO:0007669"/>
    <property type="project" value="UniProtKB-KW"/>
</dbReference>
<feature type="transmembrane region" description="Helical" evidence="8">
    <location>
        <begin position="135"/>
        <end position="154"/>
    </location>
</feature>
<dbReference type="Proteomes" id="UP000315010">
    <property type="component" value="Unassembled WGS sequence"/>
</dbReference>
<name>A0A5C5Z7K6_9BACT</name>
<dbReference type="NCBIfam" id="TIGR03902">
    <property type="entry name" value="rhom_GG_sort"/>
    <property type="match status" value="1"/>
</dbReference>
<evidence type="ECO:0000313" key="10">
    <source>
        <dbReference type="EMBL" id="TWT82483.1"/>
    </source>
</evidence>
<evidence type="ECO:0000256" key="5">
    <source>
        <dbReference type="ARBA" id="ARBA00022801"/>
    </source>
</evidence>
<protein>
    <submittedName>
        <fullName evidence="10">Rhomboid family protein</fullName>
    </submittedName>
</protein>
<evidence type="ECO:0000256" key="7">
    <source>
        <dbReference type="ARBA" id="ARBA00023136"/>
    </source>
</evidence>
<feature type="transmembrane region" description="Helical" evidence="8">
    <location>
        <begin position="52"/>
        <end position="74"/>
    </location>
</feature>
<dbReference type="InterPro" id="IPR023826">
    <property type="entry name" value="Rhom-like_SP_proteobac"/>
</dbReference>
<organism evidence="10 11">
    <name type="scientific">Novipirellula herctigrandis</name>
    <dbReference type="NCBI Taxonomy" id="2527986"/>
    <lineage>
        <taxon>Bacteria</taxon>
        <taxon>Pseudomonadati</taxon>
        <taxon>Planctomycetota</taxon>
        <taxon>Planctomycetia</taxon>
        <taxon>Pirellulales</taxon>
        <taxon>Pirellulaceae</taxon>
        <taxon>Novipirellula</taxon>
    </lineage>
</organism>
<evidence type="ECO:0000259" key="9">
    <source>
        <dbReference type="Pfam" id="PF01694"/>
    </source>
</evidence>
<dbReference type="PANTHER" id="PTHR43066:SF1">
    <property type="entry name" value="RHOMBOID PROTEIN 2"/>
    <property type="match status" value="1"/>
</dbReference>
<feature type="domain" description="Peptidase S54 rhomboid" evidence="9">
    <location>
        <begin position="42"/>
        <end position="191"/>
    </location>
</feature>
<dbReference type="InterPro" id="IPR035952">
    <property type="entry name" value="Rhomboid-like_sf"/>
</dbReference>
<evidence type="ECO:0000313" key="11">
    <source>
        <dbReference type="Proteomes" id="UP000315010"/>
    </source>
</evidence>
<keyword evidence="3" id="KW-0645">Protease</keyword>
<feature type="transmembrane region" description="Helical" evidence="8">
    <location>
        <begin position="174"/>
        <end position="197"/>
    </location>
</feature>
<proteinExistence type="inferred from homology"/>
<evidence type="ECO:0000256" key="1">
    <source>
        <dbReference type="ARBA" id="ARBA00004141"/>
    </source>
</evidence>
<evidence type="ECO:0000256" key="6">
    <source>
        <dbReference type="ARBA" id="ARBA00022989"/>
    </source>
</evidence>
<dbReference type="Pfam" id="PF01694">
    <property type="entry name" value="Rhomboid"/>
    <property type="match status" value="1"/>
</dbReference>
<evidence type="ECO:0000256" key="8">
    <source>
        <dbReference type="SAM" id="Phobius"/>
    </source>
</evidence>
<keyword evidence="4 8" id="KW-0812">Transmembrane</keyword>
<keyword evidence="11" id="KW-1185">Reference proteome</keyword>
<reference evidence="10 11" key="1">
    <citation type="submission" date="2019-02" db="EMBL/GenBank/DDBJ databases">
        <title>Deep-cultivation of Planctomycetes and their phenomic and genomic characterization uncovers novel biology.</title>
        <authorList>
            <person name="Wiegand S."/>
            <person name="Jogler M."/>
            <person name="Boedeker C."/>
            <person name="Pinto D."/>
            <person name="Vollmers J."/>
            <person name="Rivas-Marin E."/>
            <person name="Kohn T."/>
            <person name="Peeters S.H."/>
            <person name="Heuer A."/>
            <person name="Rast P."/>
            <person name="Oberbeckmann S."/>
            <person name="Bunk B."/>
            <person name="Jeske O."/>
            <person name="Meyerdierks A."/>
            <person name="Storesund J.E."/>
            <person name="Kallscheuer N."/>
            <person name="Luecker S."/>
            <person name="Lage O.M."/>
            <person name="Pohl T."/>
            <person name="Merkel B.J."/>
            <person name="Hornburger P."/>
            <person name="Mueller R.-W."/>
            <person name="Bruemmer F."/>
            <person name="Labrenz M."/>
            <person name="Spormann A.M."/>
            <person name="Op Den Camp H."/>
            <person name="Overmann J."/>
            <person name="Amann R."/>
            <person name="Jetten M.S.M."/>
            <person name="Mascher T."/>
            <person name="Medema M.H."/>
            <person name="Devos D.P."/>
            <person name="Kaster A.-K."/>
            <person name="Ovreas L."/>
            <person name="Rohde M."/>
            <person name="Galperin M.Y."/>
            <person name="Jogler C."/>
        </authorList>
    </citation>
    <scope>NUCLEOTIDE SEQUENCE [LARGE SCALE GENOMIC DNA]</scope>
    <source>
        <strain evidence="10 11">CA13</strain>
    </source>
</reference>
<dbReference type="PANTHER" id="PTHR43066">
    <property type="entry name" value="RHOMBOID-RELATED PROTEIN"/>
    <property type="match status" value="1"/>
</dbReference>
<comment type="similarity">
    <text evidence="2">Belongs to the peptidase S54 family.</text>
</comment>
<gene>
    <name evidence="10" type="ORF">CA13_39460</name>
</gene>
<comment type="caution">
    <text evidence="10">The sequence shown here is derived from an EMBL/GenBank/DDBJ whole genome shotgun (WGS) entry which is preliminary data.</text>
</comment>
<evidence type="ECO:0000256" key="3">
    <source>
        <dbReference type="ARBA" id="ARBA00022670"/>
    </source>
</evidence>
<dbReference type="SUPFAM" id="SSF144091">
    <property type="entry name" value="Rhomboid-like"/>
    <property type="match status" value="1"/>
</dbReference>
<keyword evidence="7 8" id="KW-0472">Membrane</keyword>
<keyword evidence="6 8" id="KW-1133">Transmembrane helix</keyword>
<sequence>MCTQAIQNYRFTIAITLVAVLAFLIPSLSQWMELDYLLVADGQWWRIWTGHLTHYDGNHLCWDLLMFAILGAACEREHPRWFAIALVIMMAGVALIIALCCDEMLVYRGLSGIDTGLFVWLVADQCRRCWIDRDRIAALVWLTPVVGLIGKLTYEATTGQTLFVDAANFTPIVEAHLAGAFFGLLLGQLACNSSSLAKFKRRGSRLMPSK</sequence>
<dbReference type="EMBL" id="SJPJ01000001">
    <property type="protein sequence ID" value="TWT82483.1"/>
    <property type="molecule type" value="Genomic_DNA"/>
</dbReference>
<feature type="transmembrane region" description="Helical" evidence="8">
    <location>
        <begin position="12"/>
        <end position="32"/>
    </location>
</feature>